<sequence>MNLSANREIERMFHEECITRQASRRRQEREVRMKEVLNRSIEDHRRAKEEARVRKEKQQYVMYELYKQGDYHKHLLYYREPYTLDLELFQRIEEEERREIENRRRAKENARWAIEDQRTREEDRDNLLHRRRFAFQELGFHLRVLEILQMTHRDPRIHHVILSYHKEALLCEMKCVHFYRAQLDSS</sequence>
<reference evidence="1" key="1">
    <citation type="journal article" date="2020" name="Nature">
        <title>Giant virus diversity and host interactions through global metagenomics.</title>
        <authorList>
            <person name="Schulz F."/>
            <person name="Roux S."/>
            <person name="Paez-Espino D."/>
            <person name="Jungbluth S."/>
            <person name="Walsh D.A."/>
            <person name="Denef V.J."/>
            <person name="McMahon K.D."/>
            <person name="Konstantinidis K.T."/>
            <person name="Eloe-Fadrosh E.A."/>
            <person name="Kyrpides N.C."/>
            <person name="Woyke T."/>
        </authorList>
    </citation>
    <scope>NUCLEOTIDE SEQUENCE</scope>
    <source>
        <strain evidence="1">GVMAG-M-3300023184-160</strain>
    </source>
</reference>
<protein>
    <recommendedName>
        <fullName evidence="2">Meiosis-specific nuclear structural protein 1</fullName>
    </recommendedName>
</protein>
<organism evidence="1">
    <name type="scientific">viral metagenome</name>
    <dbReference type="NCBI Taxonomy" id="1070528"/>
    <lineage>
        <taxon>unclassified sequences</taxon>
        <taxon>metagenomes</taxon>
        <taxon>organismal metagenomes</taxon>
    </lineage>
</organism>
<name>A0A6C0HPI6_9ZZZZ</name>
<dbReference type="AlphaFoldDB" id="A0A6C0HPI6"/>
<evidence type="ECO:0000313" key="1">
    <source>
        <dbReference type="EMBL" id="QHT82056.1"/>
    </source>
</evidence>
<accession>A0A6C0HPI6</accession>
<proteinExistence type="predicted"/>
<dbReference type="EMBL" id="MN739994">
    <property type="protein sequence ID" value="QHT82056.1"/>
    <property type="molecule type" value="Genomic_DNA"/>
</dbReference>
<evidence type="ECO:0008006" key="2">
    <source>
        <dbReference type="Google" id="ProtNLM"/>
    </source>
</evidence>